<sequence>MLPSIPILFLLAIILSSTIAAPAPGAFNPSTTIPDITIQQLLAAAPTICTAVTEECHPAVDAIKEINTAFAHYRLKTLGQKAALLGLMTLESGNFTYNVNHFPGRPGQGTKAMLMFPHIYDYALSQPALRVEVLRISNGTALNVTIDNTDKIPVADQKAIRALVLPEKYTYAAAMWYLWNKCQASMVMKLAEGGFEAFREYIRDCIDAGDVTSGSDRLKRWCSAVKAMKPEGMGMPEQCS</sequence>
<dbReference type="Proteomes" id="UP000244722">
    <property type="component" value="Unassembled WGS sequence"/>
</dbReference>
<keyword evidence="3" id="KW-1185">Reference proteome</keyword>
<reference evidence="2 3" key="1">
    <citation type="submission" date="2017-04" db="EMBL/GenBank/DDBJ databases">
        <title>Draft genome sequence of Tuber borchii Vittad., a whitish edible truffle.</title>
        <authorList>
            <consortium name="DOE Joint Genome Institute"/>
            <person name="Murat C."/>
            <person name="Kuo A."/>
            <person name="Barry K.W."/>
            <person name="Clum A."/>
            <person name="Dockter R.B."/>
            <person name="Fauchery L."/>
            <person name="Iotti M."/>
            <person name="Kohler A."/>
            <person name="Labutti K."/>
            <person name="Lindquist E.A."/>
            <person name="Lipzen A."/>
            <person name="Ohm R.A."/>
            <person name="Wang M."/>
            <person name="Grigoriev I.V."/>
            <person name="Zambonelli A."/>
            <person name="Martin F.M."/>
        </authorList>
    </citation>
    <scope>NUCLEOTIDE SEQUENCE [LARGE SCALE GENOMIC DNA]</scope>
    <source>
        <strain evidence="2 3">Tbo3840</strain>
    </source>
</reference>
<protein>
    <submittedName>
        <fullName evidence="2">Uncharacterized protein</fullName>
    </submittedName>
</protein>
<feature type="signal peptide" evidence="1">
    <location>
        <begin position="1"/>
        <end position="20"/>
    </location>
</feature>
<name>A0A2T7A765_TUBBO</name>
<comment type="caution">
    <text evidence="2">The sequence shown here is derived from an EMBL/GenBank/DDBJ whole genome shotgun (WGS) entry which is preliminary data.</text>
</comment>
<feature type="chain" id="PRO_5015487438" evidence="1">
    <location>
        <begin position="21"/>
        <end position="240"/>
    </location>
</feature>
<dbReference type="AlphaFoldDB" id="A0A2T7A765"/>
<gene>
    <name evidence="2" type="ORF">B9Z19DRAFT_1038718</name>
</gene>
<evidence type="ECO:0000313" key="2">
    <source>
        <dbReference type="EMBL" id="PUU83574.1"/>
    </source>
</evidence>
<keyword evidence="1" id="KW-0732">Signal</keyword>
<dbReference type="EMBL" id="NESQ01000009">
    <property type="protein sequence ID" value="PUU83574.1"/>
    <property type="molecule type" value="Genomic_DNA"/>
</dbReference>
<evidence type="ECO:0000256" key="1">
    <source>
        <dbReference type="SAM" id="SignalP"/>
    </source>
</evidence>
<evidence type="ECO:0000313" key="3">
    <source>
        <dbReference type="Proteomes" id="UP000244722"/>
    </source>
</evidence>
<organism evidence="2 3">
    <name type="scientific">Tuber borchii</name>
    <name type="common">White truffle</name>
    <dbReference type="NCBI Taxonomy" id="42251"/>
    <lineage>
        <taxon>Eukaryota</taxon>
        <taxon>Fungi</taxon>
        <taxon>Dikarya</taxon>
        <taxon>Ascomycota</taxon>
        <taxon>Pezizomycotina</taxon>
        <taxon>Pezizomycetes</taxon>
        <taxon>Pezizales</taxon>
        <taxon>Tuberaceae</taxon>
        <taxon>Tuber</taxon>
    </lineage>
</organism>
<proteinExistence type="predicted"/>
<accession>A0A2T7A765</accession>
<dbReference type="OrthoDB" id="2349272at2759"/>